<dbReference type="EMBL" id="JACSQC010000001">
    <property type="protein sequence ID" value="MBD8042696.1"/>
    <property type="molecule type" value="Genomic_DNA"/>
</dbReference>
<comment type="catalytic activity">
    <reaction evidence="2">
        <text>D-glyceraldehyde 3-phosphate = dihydroxyacetone phosphate</text>
        <dbReference type="Rhea" id="RHEA:18585"/>
        <dbReference type="ChEBI" id="CHEBI:57642"/>
        <dbReference type="ChEBI" id="CHEBI:59776"/>
        <dbReference type="EC" id="5.3.1.1"/>
    </reaction>
</comment>
<keyword evidence="2" id="KW-0963">Cytoplasm</keyword>
<dbReference type="Proteomes" id="UP000652763">
    <property type="component" value="Unassembled WGS sequence"/>
</dbReference>
<organism evidence="3 4">
    <name type="scientific">Arthrobacter pullicola</name>
    <dbReference type="NCBI Taxonomy" id="2762224"/>
    <lineage>
        <taxon>Bacteria</taxon>
        <taxon>Bacillati</taxon>
        <taxon>Actinomycetota</taxon>
        <taxon>Actinomycetes</taxon>
        <taxon>Micrococcales</taxon>
        <taxon>Micrococcaceae</taxon>
        <taxon>Arthrobacter</taxon>
    </lineage>
</organism>
<dbReference type="RefSeq" id="WP_191745610.1">
    <property type="nucleotide sequence ID" value="NZ_JACSQC010000001.1"/>
</dbReference>
<dbReference type="PANTHER" id="PTHR21139:SF2">
    <property type="entry name" value="TRIOSEPHOSPHATE ISOMERASE"/>
    <property type="match status" value="1"/>
</dbReference>
<dbReference type="PROSITE" id="PS51440">
    <property type="entry name" value="TIM_2"/>
    <property type="match status" value="1"/>
</dbReference>
<comment type="subunit">
    <text evidence="2">Homodimer.</text>
</comment>
<name>A0ABR8YEN9_9MICC</name>
<dbReference type="InterPro" id="IPR035990">
    <property type="entry name" value="TIM_sf"/>
</dbReference>
<evidence type="ECO:0000313" key="4">
    <source>
        <dbReference type="Proteomes" id="UP000652763"/>
    </source>
</evidence>
<dbReference type="EC" id="5.3.1.1" evidence="2"/>
<dbReference type="CDD" id="cd00311">
    <property type="entry name" value="TIM"/>
    <property type="match status" value="1"/>
</dbReference>
<dbReference type="Pfam" id="PF00121">
    <property type="entry name" value="TIM"/>
    <property type="match status" value="1"/>
</dbReference>
<dbReference type="InterPro" id="IPR013785">
    <property type="entry name" value="Aldolase_TIM"/>
</dbReference>
<reference evidence="3 4" key="1">
    <citation type="submission" date="2020-08" db="EMBL/GenBank/DDBJ databases">
        <title>A Genomic Blueprint of the Chicken Gut Microbiome.</title>
        <authorList>
            <person name="Gilroy R."/>
            <person name="Ravi A."/>
            <person name="Getino M."/>
            <person name="Pursley I."/>
            <person name="Horton D.L."/>
            <person name="Alikhan N.-F."/>
            <person name="Baker D."/>
            <person name="Gharbi K."/>
            <person name="Hall N."/>
            <person name="Watson M."/>
            <person name="Adriaenssens E.M."/>
            <person name="Foster-Nyarko E."/>
            <person name="Jarju S."/>
            <person name="Secka A."/>
            <person name="Antonio M."/>
            <person name="Oren A."/>
            <person name="Chaudhuri R."/>
            <person name="La Ragione R.M."/>
            <person name="Hildebrand F."/>
            <person name="Pallen M.J."/>
        </authorList>
    </citation>
    <scope>NUCLEOTIDE SEQUENCE [LARGE SCALE GENOMIC DNA]</scope>
    <source>
        <strain evidence="3 4">Sa2BUA2</strain>
    </source>
</reference>
<comment type="caution">
    <text evidence="3">The sequence shown here is derived from an EMBL/GenBank/DDBJ whole genome shotgun (WGS) entry which is preliminary data.</text>
</comment>
<comment type="pathway">
    <text evidence="2">Carbohydrate degradation; glycolysis; D-glyceraldehyde 3-phosphate from glycerone phosphate: step 1/1.</text>
</comment>
<dbReference type="InterPro" id="IPR000652">
    <property type="entry name" value="Triosephosphate_isomerase"/>
</dbReference>
<keyword evidence="1 2" id="KW-0413">Isomerase</keyword>
<keyword evidence="2" id="KW-0324">Glycolysis</keyword>
<evidence type="ECO:0000256" key="2">
    <source>
        <dbReference type="RuleBase" id="RU363013"/>
    </source>
</evidence>
<comment type="pathway">
    <text evidence="2">Carbohydrate biosynthesis; gluconeogenesis.</text>
</comment>
<gene>
    <name evidence="3" type="ORF">H9638_02610</name>
</gene>
<sequence length="257" mass="26775">MTGRTVTVGISTKMYLGYASSKAWLEAVMAVARESEAVSAGTVKLFIAPSFPVLETALGLAGGTPVQIAAQNASEQDSGPLTGEVSPAFLAEMGVSLVELGHAERRELFGEDDAVVAAKSAAAQRNNLQPLLCIGEKSRVAPEEAARLSYAQFASAHVDPDGPTPVVAYEPLWAIGATEPAEPAYVRAVAARLREQLPGNATLLYGGSAGPGLLPLLYPHVDGLFLGRFAHDPGNLALILEEAAVLLAAEERPHARA</sequence>
<dbReference type="GO" id="GO:0016853">
    <property type="term" value="F:isomerase activity"/>
    <property type="evidence" value="ECO:0007669"/>
    <property type="project" value="UniProtKB-KW"/>
</dbReference>
<comment type="subcellular location">
    <subcellularLocation>
        <location evidence="2">Cytoplasm</location>
    </subcellularLocation>
</comment>
<keyword evidence="2" id="KW-0312">Gluconeogenesis</keyword>
<evidence type="ECO:0000313" key="3">
    <source>
        <dbReference type="EMBL" id="MBD8042696.1"/>
    </source>
</evidence>
<dbReference type="PANTHER" id="PTHR21139">
    <property type="entry name" value="TRIOSEPHOSPHATE ISOMERASE"/>
    <property type="match status" value="1"/>
</dbReference>
<keyword evidence="4" id="KW-1185">Reference proteome</keyword>
<dbReference type="Gene3D" id="3.20.20.70">
    <property type="entry name" value="Aldolase class I"/>
    <property type="match status" value="1"/>
</dbReference>
<comment type="similarity">
    <text evidence="2">Belongs to the triosephosphate isomerase family.</text>
</comment>
<evidence type="ECO:0000256" key="1">
    <source>
        <dbReference type="ARBA" id="ARBA00023235"/>
    </source>
</evidence>
<proteinExistence type="inferred from homology"/>
<dbReference type="SUPFAM" id="SSF51351">
    <property type="entry name" value="Triosephosphate isomerase (TIM)"/>
    <property type="match status" value="1"/>
</dbReference>
<protein>
    <recommendedName>
        <fullName evidence="2">Triosephosphate isomerase</fullName>
        <ecNumber evidence="2">5.3.1.1</ecNumber>
    </recommendedName>
</protein>
<accession>A0ABR8YEN9</accession>